<comment type="caution">
    <text evidence="14">The sequence shown here is derived from an EMBL/GenBank/DDBJ whole genome shotgun (WGS) entry which is preliminary data.</text>
</comment>
<evidence type="ECO:0000256" key="7">
    <source>
        <dbReference type="ARBA" id="ARBA00022853"/>
    </source>
</evidence>
<feature type="compositionally biased region" description="Low complexity" evidence="12">
    <location>
        <begin position="316"/>
        <end position="332"/>
    </location>
</feature>
<proteinExistence type="inferred from homology"/>
<evidence type="ECO:0000259" key="13">
    <source>
        <dbReference type="PROSITE" id="PS51569"/>
    </source>
</evidence>
<keyword evidence="6 11" id="KW-0949">S-adenosyl-L-methionine</keyword>
<feature type="compositionally biased region" description="Low complexity" evidence="12">
    <location>
        <begin position="85"/>
        <end position="104"/>
    </location>
</feature>
<organism evidence="14 15">
    <name type="scientific">Rhizoctonia solani</name>
    <dbReference type="NCBI Taxonomy" id="456999"/>
    <lineage>
        <taxon>Eukaryota</taxon>
        <taxon>Fungi</taxon>
        <taxon>Dikarya</taxon>
        <taxon>Basidiomycota</taxon>
        <taxon>Agaricomycotina</taxon>
        <taxon>Agaricomycetes</taxon>
        <taxon>Cantharellales</taxon>
        <taxon>Ceratobasidiaceae</taxon>
        <taxon>Rhizoctonia</taxon>
    </lineage>
</organism>
<feature type="compositionally biased region" description="Basic residues" evidence="12">
    <location>
        <begin position="119"/>
        <end position="131"/>
    </location>
</feature>
<evidence type="ECO:0000256" key="6">
    <source>
        <dbReference type="ARBA" id="ARBA00022691"/>
    </source>
</evidence>
<comment type="similarity">
    <text evidence="11">Belongs to the class I-like SAM-binding methyltransferase superfamily. DOT1 family.</text>
</comment>
<protein>
    <recommendedName>
        <fullName evidence="3 11">Histone-lysine N-methyltransferase, H3 lysine-79 specific</fullName>
        <ecNumber evidence="2 11">2.1.1.360</ecNumber>
    </recommendedName>
    <alternativeName>
        <fullName evidence="9 11">Histone H3-K79 methyltransferase</fullName>
    </alternativeName>
</protein>
<dbReference type="Gene3D" id="3.40.50.150">
    <property type="entry name" value="Vaccinia Virus protein VP39"/>
    <property type="match status" value="1"/>
</dbReference>
<dbReference type="AlphaFoldDB" id="A0A8H7H959"/>
<evidence type="ECO:0000256" key="12">
    <source>
        <dbReference type="SAM" id="MobiDB-lite"/>
    </source>
</evidence>
<evidence type="ECO:0000256" key="1">
    <source>
        <dbReference type="ARBA" id="ARBA00004123"/>
    </source>
</evidence>
<feature type="region of interest" description="Disordered" evidence="12">
    <location>
        <begin position="316"/>
        <end position="352"/>
    </location>
</feature>
<sequence>MDETGQTQAATVAVTRDVDGMFGCVYTALSSRLGVGSRYTSLHNLDCPSLGILMLSIITPPVHPVLGTSKTVDDLLRPLTHPDPDSSATSPAPSLDIPTTTTTAAKKRKREPSEQLTKPKPKPKTVRKKRANNAPKENRVQRLREESAPLSDATVRNRSRTRERCVGSERMGALECTLPVEKWWRDPPLASEHSEPSQVATGKHIQSIDIIRPKWKGYRPCMSLLTGLNCAHKSLGFNNPQDPDDPAWKVGPNHIPSAELEYPGNNSTEVYALVDAFDHDDYQPLKDLFLTIDTIAGTYMDDADRARIGYTIPTSVVSSDPSSHASSSGHPHSPGRKSRELSPENESSDQDMPLYRRLIRARNAKDGPQFLQALATLNGHIRALRPKMQQHIRAKWTGIPPPVWKRVCEEGYQRGVGPRMRELIRYKQWTSGVYGELMQPFISEVVHRCGLGPGKVFVDLGSGVAQTLMQASLQSGCTSYGVELSPPAASIAKDHEREFNHRLEMWDLCCSEYNHIEGDMLESQEVVEWIRKADVILVNNFVFEELCEHIYTSSHARHELTNDFRSLAVNERLTCLFLDARDGTQIVSLKCFLDRGFKITERTISSPQAILKVEERDWTAGAVSWSNTTGTYYVHTVDRSNLQAEEERLNAVRSRPSRRRQA</sequence>
<evidence type="ECO:0000256" key="5">
    <source>
        <dbReference type="ARBA" id="ARBA00022679"/>
    </source>
</evidence>
<keyword evidence="5 11" id="KW-0808">Transferase</keyword>
<feature type="compositionally biased region" description="Basic and acidic residues" evidence="12">
    <location>
        <begin position="136"/>
        <end position="147"/>
    </location>
</feature>
<evidence type="ECO:0000256" key="4">
    <source>
        <dbReference type="ARBA" id="ARBA00022603"/>
    </source>
</evidence>
<comment type="function">
    <text evidence="11">Histone methyltransferase that specifically trimethylates histone H3 to form H3K79me3. This methylation is required for telomere silencing and for the pachytene checkpoint during the meiotic cell cycle by allowing the recruitment of RAD9 to double strand breaks. Nucleosomes are preferred as substrate compared to free histone.</text>
</comment>
<comment type="subcellular location">
    <subcellularLocation>
        <location evidence="1 11">Nucleus</location>
    </subcellularLocation>
</comment>
<dbReference type="PANTHER" id="PTHR21451">
    <property type="entry name" value="HISTONE H3 METHYLTRANSFERASE"/>
    <property type="match status" value="1"/>
</dbReference>
<reference evidence="14" key="1">
    <citation type="submission" date="2020-09" db="EMBL/GenBank/DDBJ databases">
        <title>Comparative genome analyses of four rice-infecting Rhizoctonia solani isolates reveal extensive enrichment of homogalacturonan modification genes.</title>
        <authorList>
            <person name="Lee D.-Y."/>
            <person name="Jeon J."/>
            <person name="Kim K.-T."/>
            <person name="Cheong K."/>
            <person name="Song H."/>
            <person name="Choi G."/>
            <person name="Ko J."/>
            <person name="Opiyo S.O."/>
            <person name="Zuo S."/>
            <person name="Madhav S."/>
            <person name="Lee Y.-H."/>
            <person name="Wang G.-L."/>
        </authorList>
    </citation>
    <scope>NUCLEOTIDE SEQUENCE</scope>
    <source>
        <strain evidence="14">AG1-IA YN-7</strain>
    </source>
</reference>
<dbReference type="GO" id="GO:0006281">
    <property type="term" value="P:DNA repair"/>
    <property type="evidence" value="ECO:0007669"/>
    <property type="project" value="TreeGrafter"/>
</dbReference>
<gene>
    <name evidence="14" type="ORF">RHS04_04594</name>
</gene>
<dbReference type="PROSITE" id="PS51569">
    <property type="entry name" value="DOT1"/>
    <property type="match status" value="1"/>
</dbReference>
<dbReference type="PANTHER" id="PTHR21451:SF0">
    <property type="entry name" value="HISTONE-LYSINE N-METHYLTRANSFERASE, H3 LYSINE-79 SPECIFIC"/>
    <property type="match status" value="1"/>
</dbReference>
<evidence type="ECO:0000256" key="9">
    <source>
        <dbReference type="ARBA" id="ARBA00029821"/>
    </source>
</evidence>
<evidence type="ECO:0000256" key="11">
    <source>
        <dbReference type="RuleBase" id="RU271113"/>
    </source>
</evidence>
<comment type="miscellaneous">
    <text evidence="11">In contrast to other lysine histone methyltransferases, it does not contain a SET domain, suggesting the existence of another mechanism for methylation of lysine residues of histones.</text>
</comment>
<dbReference type="GO" id="GO:0000077">
    <property type="term" value="P:DNA damage checkpoint signaling"/>
    <property type="evidence" value="ECO:0007669"/>
    <property type="project" value="TreeGrafter"/>
</dbReference>
<evidence type="ECO:0000313" key="15">
    <source>
        <dbReference type="Proteomes" id="UP000650582"/>
    </source>
</evidence>
<feature type="domain" description="DOT1" evidence="13">
    <location>
        <begin position="314"/>
        <end position="650"/>
    </location>
</feature>
<dbReference type="SUPFAM" id="SSF53335">
    <property type="entry name" value="S-adenosyl-L-methionine-dependent methyltransferases"/>
    <property type="match status" value="1"/>
</dbReference>
<evidence type="ECO:0000256" key="10">
    <source>
        <dbReference type="ARBA" id="ARBA00047770"/>
    </source>
</evidence>
<accession>A0A8H7H959</accession>
<keyword evidence="7 11" id="KW-0156">Chromatin regulator</keyword>
<dbReference type="InterPro" id="IPR025789">
    <property type="entry name" value="DOT1_dom"/>
</dbReference>
<evidence type="ECO:0000256" key="3">
    <source>
        <dbReference type="ARBA" id="ARBA00020987"/>
    </source>
</evidence>
<keyword evidence="8 11" id="KW-0539">Nucleus</keyword>
<name>A0A8H7H959_9AGAM</name>
<evidence type="ECO:0000313" key="14">
    <source>
        <dbReference type="EMBL" id="KAF8679956.1"/>
    </source>
</evidence>
<dbReference type="GO" id="GO:0140956">
    <property type="term" value="F:histone H3K79 trimethyltransferase activity"/>
    <property type="evidence" value="ECO:0007669"/>
    <property type="project" value="UniProtKB-EC"/>
</dbReference>
<dbReference type="EMBL" id="JACYCC010000037">
    <property type="protein sequence ID" value="KAF8679956.1"/>
    <property type="molecule type" value="Genomic_DNA"/>
</dbReference>
<dbReference type="Pfam" id="PF08123">
    <property type="entry name" value="DOT1"/>
    <property type="match status" value="2"/>
</dbReference>
<keyword evidence="4 11" id="KW-0489">Methyltransferase</keyword>
<dbReference type="InterPro" id="IPR029063">
    <property type="entry name" value="SAM-dependent_MTases_sf"/>
</dbReference>
<evidence type="ECO:0000256" key="8">
    <source>
        <dbReference type="ARBA" id="ARBA00023242"/>
    </source>
</evidence>
<dbReference type="Proteomes" id="UP000650582">
    <property type="component" value="Unassembled WGS sequence"/>
</dbReference>
<feature type="region of interest" description="Disordered" evidence="12">
    <location>
        <begin position="76"/>
        <end position="164"/>
    </location>
</feature>
<dbReference type="CDD" id="cd02440">
    <property type="entry name" value="AdoMet_MTases"/>
    <property type="match status" value="1"/>
</dbReference>
<dbReference type="InterPro" id="IPR030445">
    <property type="entry name" value="H3-K79_meTrfase"/>
</dbReference>
<comment type="activity regulation">
    <text evidence="11">Ubiquitination of histone H2B to form H2BK123ub1 is required for efficient DOT1 methyltransferase activity on histone H3.</text>
</comment>
<dbReference type="GO" id="GO:0005634">
    <property type="term" value="C:nucleus"/>
    <property type="evidence" value="ECO:0007669"/>
    <property type="project" value="UniProtKB-SubCell"/>
</dbReference>
<dbReference type="GO" id="GO:0032259">
    <property type="term" value="P:methylation"/>
    <property type="evidence" value="ECO:0007669"/>
    <property type="project" value="UniProtKB-KW"/>
</dbReference>
<dbReference type="EC" id="2.1.1.360" evidence="2 11"/>
<comment type="catalytic activity">
    <reaction evidence="10 11">
        <text>L-lysyl(79)-[histone H3] + 3 S-adenosyl-L-methionine = N(6),N(6),N(6)-trimethyl-L-lysyl(79)-[histone H3] + 3 S-adenosyl-L-homocysteine + 3 H(+)</text>
        <dbReference type="Rhea" id="RHEA:60328"/>
        <dbReference type="Rhea" id="RHEA-COMP:15549"/>
        <dbReference type="Rhea" id="RHEA-COMP:15552"/>
        <dbReference type="ChEBI" id="CHEBI:15378"/>
        <dbReference type="ChEBI" id="CHEBI:29969"/>
        <dbReference type="ChEBI" id="CHEBI:57856"/>
        <dbReference type="ChEBI" id="CHEBI:59789"/>
        <dbReference type="ChEBI" id="CHEBI:61961"/>
        <dbReference type="EC" id="2.1.1.360"/>
    </reaction>
</comment>
<evidence type="ECO:0000256" key="2">
    <source>
        <dbReference type="ARBA" id="ARBA00012190"/>
    </source>
</evidence>